<dbReference type="EMBL" id="JXTB01000273">
    <property type="protein sequence ID" value="PON48644.1"/>
    <property type="molecule type" value="Genomic_DNA"/>
</dbReference>
<dbReference type="Proteomes" id="UP000237105">
    <property type="component" value="Unassembled WGS sequence"/>
</dbReference>
<dbReference type="AlphaFoldDB" id="A0A2P5BIL8"/>
<name>A0A2P5BIL8_PARAD</name>
<comment type="caution">
    <text evidence="2">The sequence shown here is derived from an EMBL/GenBank/DDBJ whole genome shotgun (WGS) entry which is preliminary data.</text>
</comment>
<protein>
    <submittedName>
        <fullName evidence="2">Uncharacterized protein</fullName>
    </submittedName>
</protein>
<sequence>MARGRGRPRASPINAPEAPDLSNLVANLQQRLQAQEKEMRNLREQLRQQHRENVESQVD</sequence>
<reference evidence="3" key="1">
    <citation type="submission" date="2016-06" db="EMBL/GenBank/DDBJ databases">
        <title>Parallel loss of symbiosis genes in relatives of nitrogen-fixing non-legume Parasponia.</title>
        <authorList>
            <person name="Van Velzen R."/>
            <person name="Holmer R."/>
            <person name="Bu F."/>
            <person name="Rutten L."/>
            <person name="Van Zeijl A."/>
            <person name="Liu W."/>
            <person name="Santuari L."/>
            <person name="Cao Q."/>
            <person name="Sharma T."/>
            <person name="Shen D."/>
            <person name="Roswanjaya Y."/>
            <person name="Wardhani T."/>
            <person name="Kalhor M.S."/>
            <person name="Jansen J."/>
            <person name="Van den Hoogen J."/>
            <person name="Gungor B."/>
            <person name="Hartog M."/>
            <person name="Hontelez J."/>
            <person name="Verver J."/>
            <person name="Yang W.-C."/>
            <person name="Schijlen E."/>
            <person name="Repin R."/>
            <person name="Schilthuizen M."/>
            <person name="Schranz E."/>
            <person name="Heidstra R."/>
            <person name="Miyata K."/>
            <person name="Fedorova E."/>
            <person name="Kohlen W."/>
            <person name="Bisseling T."/>
            <person name="Smit S."/>
            <person name="Geurts R."/>
        </authorList>
    </citation>
    <scope>NUCLEOTIDE SEQUENCE [LARGE SCALE GENOMIC DNA]</scope>
    <source>
        <strain evidence="3">cv. WU1-14</strain>
    </source>
</reference>
<gene>
    <name evidence="2" type="ORF">PanWU01x14_236090</name>
</gene>
<proteinExistence type="predicted"/>
<feature type="region of interest" description="Disordered" evidence="1">
    <location>
        <begin position="35"/>
        <end position="59"/>
    </location>
</feature>
<feature type="non-terminal residue" evidence="2">
    <location>
        <position position="59"/>
    </location>
</feature>
<evidence type="ECO:0000313" key="3">
    <source>
        <dbReference type="Proteomes" id="UP000237105"/>
    </source>
</evidence>
<organism evidence="2 3">
    <name type="scientific">Parasponia andersonii</name>
    <name type="common">Sponia andersonii</name>
    <dbReference type="NCBI Taxonomy" id="3476"/>
    <lineage>
        <taxon>Eukaryota</taxon>
        <taxon>Viridiplantae</taxon>
        <taxon>Streptophyta</taxon>
        <taxon>Embryophyta</taxon>
        <taxon>Tracheophyta</taxon>
        <taxon>Spermatophyta</taxon>
        <taxon>Magnoliopsida</taxon>
        <taxon>eudicotyledons</taxon>
        <taxon>Gunneridae</taxon>
        <taxon>Pentapetalae</taxon>
        <taxon>rosids</taxon>
        <taxon>fabids</taxon>
        <taxon>Rosales</taxon>
        <taxon>Cannabaceae</taxon>
        <taxon>Parasponia</taxon>
    </lineage>
</organism>
<keyword evidence="3" id="KW-1185">Reference proteome</keyword>
<accession>A0A2P5BIL8</accession>
<evidence type="ECO:0000313" key="2">
    <source>
        <dbReference type="EMBL" id="PON48644.1"/>
    </source>
</evidence>
<evidence type="ECO:0000256" key="1">
    <source>
        <dbReference type="SAM" id="MobiDB-lite"/>
    </source>
</evidence>
<feature type="region of interest" description="Disordered" evidence="1">
    <location>
        <begin position="1"/>
        <end position="22"/>
    </location>
</feature>